<dbReference type="EMBL" id="JAIWYP010000005">
    <property type="protein sequence ID" value="KAH3824011.1"/>
    <property type="molecule type" value="Genomic_DNA"/>
</dbReference>
<evidence type="ECO:0000313" key="2">
    <source>
        <dbReference type="EMBL" id="KAH3824011.1"/>
    </source>
</evidence>
<name>A0A9D4GUM7_DREPO</name>
<dbReference type="SUPFAM" id="SSF56436">
    <property type="entry name" value="C-type lectin-like"/>
    <property type="match status" value="2"/>
</dbReference>
<dbReference type="InterPro" id="IPR016186">
    <property type="entry name" value="C-type_lectin-like/link_sf"/>
</dbReference>
<reference evidence="2" key="1">
    <citation type="journal article" date="2019" name="bioRxiv">
        <title>The Genome of the Zebra Mussel, Dreissena polymorpha: A Resource for Invasive Species Research.</title>
        <authorList>
            <person name="McCartney M.A."/>
            <person name="Auch B."/>
            <person name="Kono T."/>
            <person name="Mallez S."/>
            <person name="Zhang Y."/>
            <person name="Obille A."/>
            <person name="Becker A."/>
            <person name="Abrahante J.E."/>
            <person name="Garbe J."/>
            <person name="Badalamenti J.P."/>
            <person name="Herman A."/>
            <person name="Mangelson H."/>
            <person name="Liachko I."/>
            <person name="Sullivan S."/>
            <person name="Sone E.D."/>
            <person name="Koren S."/>
            <person name="Silverstein K.A.T."/>
            <person name="Beckman K.B."/>
            <person name="Gohl D.M."/>
        </authorList>
    </citation>
    <scope>NUCLEOTIDE SEQUENCE</scope>
    <source>
        <strain evidence="2">Duluth1</strain>
        <tissue evidence="2">Whole animal</tissue>
    </source>
</reference>
<dbReference type="InterPro" id="IPR016187">
    <property type="entry name" value="CTDL_fold"/>
</dbReference>
<dbReference type="CDD" id="cd00037">
    <property type="entry name" value="CLECT"/>
    <property type="match status" value="1"/>
</dbReference>
<accession>A0A9D4GUM7</accession>
<sequence length="230" mass="25451">MFLTTHLTTIATITGVPHNGVSAGCGSFHPNANSNEPGLLFTIKASANKCFEFVSFTKHNWWSAESHCKANGGHLVHISNIQVKDGINSFVHSHGGQNVWIGFNDINIEEKFAWVSGDPVTITNWKEGRFAIMVTAQRTVIDNIRQQSGVFQVVRGSGLQNVWIGLHDHDIEEHYSRTSGSVAGFTNFITSHTNLHNSQDCVSLEAQTGLWHDELFTEANPYLCEIGLYL</sequence>
<dbReference type="PROSITE" id="PS50041">
    <property type="entry name" value="C_TYPE_LECTIN_2"/>
    <property type="match status" value="2"/>
</dbReference>
<comment type="caution">
    <text evidence="2">The sequence shown here is derived from an EMBL/GenBank/DDBJ whole genome shotgun (WGS) entry which is preliminary data.</text>
</comment>
<protein>
    <recommendedName>
        <fullName evidence="1">C-type lectin domain-containing protein</fullName>
    </recommendedName>
</protein>
<dbReference type="SMART" id="SM00034">
    <property type="entry name" value="CLECT"/>
    <property type="match status" value="1"/>
</dbReference>
<dbReference type="PANTHER" id="PTHR22803">
    <property type="entry name" value="MANNOSE, PHOSPHOLIPASE, LECTIN RECEPTOR RELATED"/>
    <property type="match status" value="1"/>
</dbReference>
<dbReference type="Proteomes" id="UP000828390">
    <property type="component" value="Unassembled WGS sequence"/>
</dbReference>
<dbReference type="Gene3D" id="3.10.100.10">
    <property type="entry name" value="Mannose-Binding Protein A, subunit A"/>
    <property type="match status" value="2"/>
</dbReference>
<dbReference type="Pfam" id="PF00059">
    <property type="entry name" value="Lectin_C"/>
    <property type="match status" value="2"/>
</dbReference>
<keyword evidence="3" id="KW-1185">Reference proteome</keyword>
<dbReference type="InterPro" id="IPR001304">
    <property type="entry name" value="C-type_lectin-like"/>
</dbReference>
<gene>
    <name evidence="2" type="ORF">DPMN_125839</name>
</gene>
<proteinExistence type="predicted"/>
<organism evidence="2 3">
    <name type="scientific">Dreissena polymorpha</name>
    <name type="common">Zebra mussel</name>
    <name type="synonym">Mytilus polymorpha</name>
    <dbReference type="NCBI Taxonomy" id="45954"/>
    <lineage>
        <taxon>Eukaryota</taxon>
        <taxon>Metazoa</taxon>
        <taxon>Spiralia</taxon>
        <taxon>Lophotrochozoa</taxon>
        <taxon>Mollusca</taxon>
        <taxon>Bivalvia</taxon>
        <taxon>Autobranchia</taxon>
        <taxon>Heteroconchia</taxon>
        <taxon>Euheterodonta</taxon>
        <taxon>Imparidentia</taxon>
        <taxon>Neoheterodontei</taxon>
        <taxon>Myida</taxon>
        <taxon>Dreissenoidea</taxon>
        <taxon>Dreissenidae</taxon>
        <taxon>Dreissena</taxon>
    </lineage>
</organism>
<evidence type="ECO:0000313" key="3">
    <source>
        <dbReference type="Proteomes" id="UP000828390"/>
    </source>
</evidence>
<dbReference type="AlphaFoldDB" id="A0A9D4GUM7"/>
<dbReference type="InterPro" id="IPR050111">
    <property type="entry name" value="C-type_lectin/snaclec_domain"/>
</dbReference>
<evidence type="ECO:0000259" key="1">
    <source>
        <dbReference type="PROSITE" id="PS50041"/>
    </source>
</evidence>
<feature type="domain" description="C-type lectin" evidence="1">
    <location>
        <begin position="46"/>
        <end position="129"/>
    </location>
</feature>
<feature type="domain" description="C-type lectin" evidence="1">
    <location>
        <begin position="141"/>
        <end position="225"/>
    </location>
</feature>
<reference evidence="2" key="2">
    <citation type="submission" date="2020-11" db="EMBL/GenBank/DDBJ databases">
        <authorList>
            <person name="McCartney M.A."/>
            <person name="Auch B."/>
            <person name="Kono T."/>
            <person name="Mallez S."/>
            <person name="Becker A."/>
            <person name="Gohl D.M."/>
            <person name="Silverstein K.A.T."/>
            <person name="Koren S."/>
            <person name="Bechman K.B."/>
            <person name="Herman A."/>
            <person name="Abrahante J.E."/>
            <person name="Garbe J."/>
        </authorList>
    </citation>
    <scope>NUCLEOTIDE SEQUENCE</scope>
    <source>
        <strain evidence="2">Duluth1</strain>
        <tissue evidence="2">Whole animal</tissue>
    </source>
</reference>